<gene>
    <name evidence="7" type="ORF">OS889_07460</name>
</gene>
<keyword evidence="8" id="KW-1185">Reference proteome</keyword>
<keyword evidence="1" id="KW-0001">2Fe-2S</keyword>
<keyword evidence="2" id="KW-0479">Metal-binding</keyword>
<dbReference type="GO" id="GO:0046872">
    <property type="term" value="F:metal ion binding"/>
    <property type="evidence" value="ECO:0007669"/>
    <property type="project" value="UniProtKB-KW"/>
</dbReference>
<organism evidence="7 8">
    <name type="scientific">Halobellus rubicundus</name>
    <dbReference type="NCBI Taxonomy" id="2996466"/>
    <lineage>
        <taxon>Archaea</taxon>
        <taxon>Methanobacteriati</taxon>
        <taxon>Methanobacteriota</taxon>
        <taxon>Stenosarchaea group</taxon>
        <taxon>Halobacteria</taxon>
        <taxon>Halobacteriales</taxon>
        <taxon>Haloferacaceae</taxon>
        <taxon>Halobellus</taxon>
    </lineage>
</organism>
<reference evidence="7 8" key="1">
    <citation type="submission" date="2024-08" db="EMBL/GenBank/DDBJ databases">
        <title>Halobellus sp. MBLA0158 whole genome sequence.</title>
        <authorList>
            <person name="Hwang C.Y."/>
            <person name="Cho E.-S."/>
            <person name="Seo M.-J."/>
        </authorList>
    </citation>
    <scope>NUCLEOTIDE SEQUENCE [LARGE SCALE GENOMIC DNA]</scope>
    <source>
        <strain evidence="7 8">MBLA0158</strain>
    </source>
</reference>
<keyword evidence="3" id="KW-0408">Iron</keyword>
<evidence type="ECO:0000256" key="4">
    <source>
        <dbReference type="ARBA" id="ARBA00023014"/>
    </source>
</evidence>
<dbReference type="InterPro" id="IPR017941">
    <property type="entry name" value="Rieske_2Fe-2S"/>
</dbReference>
<dbReference type="PANTHER" id="PTHR21496">
    <property type="entry name" value="FERREDOXIN-RELATED"/>
    <property type="match status" value="1"/>
</dbReference>
<feature type="domain" description="Rieske" evidence="6">
    <location>
        <begin position="17"/>
        <end position="128"/>
    </location>
</feature>
<evidence type="ECO:0000256" key="2">
    <source>
        <dbReference type="ARBA" id="ARBA00022723"/>
    </source>
</evidence>
<keyword evidence="4" id="KW-0411">Iron-sulfur</keyword>
<dbReference type="Pfam" id="PF00355">
    <property type="entry name" value="Rieske"/>
    <property type="match status" value="1"/>
</dbReference>
<evidence type="ECO:0000313" key="7">
    <source>
        <dbReference type="EMBL" id="MFA1610835.1"/>
    </source>
</evidence>
<dbReference type="AlphaFoldDB" id="A0ABD5MF51"/>
<comment type="cofactor">
    <cofactor evidence="5">
        <name>[2Fe-2S] cluster</name>
        <dbReference type="ChEBI" id="CHEBI:190135"/>
    </cofactor>
</comment>
<name>A0ABD5MF51_9EURY</name>
<proteinExistence type="predicted"/>
<dbReference type="PANTHER" id="PTHR21496:SF0">
    <property type="entry name" value="RIESKE DOMAIN-CONTAINING PROTEIN"/>
    <property type="match status" value="1"/>
</dbReference>
<dbReference type="GO" id="GO:0051537">
    <property type="term" value="F:2 iron, 2 sulfur cluster binding"/>
    <property type="evidence" value="ECO:0007669"/>
    <property type="project" value="UniProtKB-KW"/>
</dbReference>
<accession>A0ABD5MF51</accession>
<evidence type="ECO:0000259" key="6">
    <source>
        <dbReference type="PROSITE" id="PS51296"/>
    </source>
</evidence>
<protein>
    <submittedName>
        <fullName evidence="7">Rieske (2Fe-2S) protein</fullName>
    </submittedName>
</protein>
<dbReference type="InterPro" id="IPR036922">
    <property type="entry name" value="Rieske_2Fe-2S_sf"/>
</dbReference>
<evidence type="ECO:0000256" key="1">
    <source>
        <dbReference type="ARBA" id="ARBA00022714"/>
    </source>
</evidence>
<dbReference type="Proteomes" id="UP001570511">
    <property type="component" value="Unassembled WGS sequence"/>
</dbReference>
<evidence type="ECO:0000256" key="5">
    <source>
        <dbReference type="ARBA" id="ARBA00034078"/>
    </source>
</evidence>
<dbReference type="EMBL" id="JBGNYA010000001">
    <property type="protein sequence ID" value="MFA1610835.1"/>
    <property type="molecule type" value="Genomic_DNA"/>
</dbReference>
<dbReference type="PROSITE" id="PS51296">
    <property type="entry name" value="RIESKE"/>
    <property type="match status" value="1"/>
</dbReference>
<evidence type="ECO:0000313" key="8">
    <source>
        <dbReference type="Proteomes" id="UP001570511"/>
    </source>
</evidence>
<comment type="caution">
    <text evidence="7">The sequence shown here is derived from an EMBL/GenBank/DDBJ whole genome shotgun (WGS) entry which is preliminary data.</text>
</comment>
<sequence>MSESTNPTTTIDGDEYTKVAETDDIDVGRGIAVDVDGIEVAVFNVDGDFYAISNRCSHQHAPMCKAGERKINADHTWTESRGGVNAEDCTVSCPWHLWEWDLETGENEASGQRIATFDVTVRDGEVWVRV</sequence>
<dbReference type="RefSeq" id="WP_372388641.1">
    <property type="nucleotide sequence ID" value="NZ_JBGNYA010000001.1"/>
</dbReference>
<evidence type="ECO:0000256" key="3">
    <source>
        <dbReference type="ARBA" id="ARBA00023004"/>
    </source>
</evidence>
<dbReference type="Gene3D" id="2.102.10.10">
    <property type="entry name" value="Rieske [2Fe-2S] iron-sulphur domain"/>
    <property type="match status" value="1"/>
</dbReference>
<dbReference type="SUPFAM" id="SSF50022">
    <property type="entry name" value="ISP domain"/>
    <property type="match status" value="1"/>
</dbReference>